<proteinExistence type="predicted"/>
<organism evidence="1 2">
    <name type="scientific">Legionella santicrucis</name>
    <dbReference type="NCBI Taxonomy" id="45074"/>
    <lineage>
        <taxon>Bacteria</taxon>
        <taxon>Pseudomonadati</taxon>
        <taxon>Pseudomonadota</taxon>
        <taxon>Gammaproteobacteria</taxon>
        <taxon>Legionellales</taxon>
        <taxon>Legionellaceae</taxon>
        <taxon>Legionella</taxon>
    </lineage>
</organism>
<dbReference type="Proteomes" id="UP000054703">
    <property type="component" value="Unassembled WGS sequence"/>
</dbReference>
<reference evidence="1 2" key="1">
    <citation type="submission" date="2015-11" db="EMBL/GenBank/DDBJ databases">
        <title>Genomic analysis of 38 Legionella species identifies large and diverse effector repertoires.</title>
        <authorList>
            <person name="Burstein D."/>
            <person name="Amaro F."/>
            <person name="Zusman T."/>
            <person name="Lifshitz Z."/>
            <person name="Cohen O."/>
            <person name="Gilbert J.A."/>
            <person name="Pupko T."/>
            <person name="Shuman H.A."/>
            <person name="Segal G."/>
        </authorList>
    </citation>
    <scope>NUCLEOTIDE SEQUENCE [LARGE SCALE GENOMIC DNA]</scope>
    <source>
        <strain evidence="1 2">SC-63-C7</strain>
    </source>
</reference>
<dbReference type="PATRIC" id="fig|45074.5.peg.2894"/>
<evidence type="ECO:0000313" key="2">
    <source>
        <dbReference type="Proteomes" id="UP000054703"/>
    </source>
</evidence>
<sequence>MAREEQLKVFSQRLFELQTQLVFLCQGRLPLAHADMIVLEVFYAKYQQESSAAQNILIQHGISPQSREQF</sequence>
<protein>
    <submittedName>
        <fullName evidence="1">Uncharacterized protein</fullName>
    </submittedName>
</protein>
<dbReference type="AlphaFoldDB" id="A0A0W0YJF2"/>
<gene>
    <name evidence="1" type="ORF">Lsan_2687</name>
</gene>
<keyword evidence="2" id="KW-1185">Reference proteome</keyword>
<dbReference type="EMBL" id="LNYU01000078">
    <property type="protein sequence ID" value="KTD57065.1"/>
    <property type="molecule type" value="Genomic_DNA"/>
</dbReference>
<comment type="caution">
    <text evidence="1">The sequence shown here is derived from an EMBL/GenBank/DDBJ whole genome shotgun (WGS) entry which is preliminary data.</text>
</comment>
<evidence type="ECO:0000313" key="1">
    <source>
        <dbReference type="EMBL" id="KTD57065.1"/>
    </source>
</evidence>
<feature type="non-terminal residue" evidence="1">
    <location>
        <position position="70"/>
    </location>
</feature>
<accession>A0A0W0YJF2</accession>
<name>A0A0W0YJF2_9GAMM</name>